<organism evidence="2 3">
    <name type="scientific">Vallitalea pronyensis</name>
    <dbReference type="NCBI Taxonomy" id="1348613"/>
    <lineage>
        <taxon>Bacteria</taxon>
        <taxon>Bacillati</taxon>
        <taxon>Bacillota</taxon>
        <taxon>Clostridia</taxon>
        <taxon>Lachnospirales</taxon>
        <taxon>Vallitaleaceae</taxon>
        <taxon>Vallitalea</taxon>
    </lineage>
</organism>
<dbReference type="GO" id="GO:0003964">
    <property type="term" value="F:RNA-directed DNA polymerase activity"/>
    <property type="evidence" value="ECO:0007669"/>
    <property type="project" value="UniProtKB-KW"/>
</dbReference>
<gene>
    <name evidence="2" type="ORF">HZI73_00565</name>
</gene>
<dbReference type="InterPro" id="IPR051083">
    <property type="entry name" value="GrpII_Intron_Splice-Mob/Def"/>
</dbReference>
<dbReference type="KEGG" id="vpy:HZI73_00565"/>
<keyword evidence="2" id="KW-0695">RNA-directed DNA polymerase</keyword>
<dbReference type="SUPFAM" id="SSF56672">
    <property type="entry name" value="DNA/RNA polymerases"/>
    <property type="match status" value="1"/>
</dbReference>
<feature type="domain" description="Reverse transcriptase" evidence="1">
    <location>
        <begin position="8"/>
        <end position="244"/>
    </location>
</feature>
<proteinExistence type="predicted"/>
<evidence type="ECO:0000259" key="1">
    <source>
        <dbReference type="PROSITE" id="PS50878"/>
    </source>
</evidence>
<evidence type="ECO:0000313" key="2">
    <source>
        <dbReference type="EMBL" id="QUI20890.1"/>
    </source>
</evidence>
<dbReference type="InterPro" id="IPR000477">
    <property type="entry name" value="RT_dom"/>
</dbReference>
<evidence type="ECO:0000313" key="3">
    <source>
        <dbReference type="Proteomes" id="UP000683246"/>
    </source>
</evidence>
<dbReference type="Pfam" id="PF00078">
    <property type="entry name" value="RVT_1"/>
    <property type="match status" value="1"/>
</dbReference>
<reference evidence="2" key="1">
    <citation type="submission" date="2020-07" db="EMBL/GenBank/DDBJ databases">
        <title>Vallitalea pronyensis genome.</title>
        <authorList>
            <person name="Postec A."/>
        </authorList>
    </citation>
    <scope>NUCLEOTIDE SEQUENCE</scope>
    <source>
        <strain evidence="2">FatNI3</strain>
    </source>
</reference>
<protein>
    <submittedName>
        <fullName evidence="2">RNA-directed DNA polymerase</fullName>
    </submittedName>
</protein>
<keyword evidence="2" id="KW-0808">Transferase</keyword>
<name>A0A8J8SET9_9FIRM</name>
<dbReference type="InterPro" id="IPR043502">
    <property type="entry name" value="DNA/RNA_pol_sf"/>
</dbReference>
<dbReference type="AlphaFoldDB" id="A0A8J8SET9"/>
<dbReference type="CDD" id="cd01646">
    <property type="entry name" value="RT_Bac_retron_I"/>
    <property type="match status" value="1"/>
</dbReference>
<accession>A0A8J8SET9</accession>
<dbReference type="PANTHER" id="PTHR34047">
    <property type="entry name" value="NUCLEAR INTRON MATURASE 1, MITOCHONDRIAL-RELATED"/>
    <property type="match status" value="1"/>
</dbReference>
<dbReference type="EMBL" id="CP058649">
    <property type="protein sequence ID" value="QUI20890.1"/>
    <property type="molecule type" value="Genomic_DNA"/>
</dbReference>
<keyword evidence="3" id="KW-1185">Reference proteome</keyword>
<sequence>MEEDIVSKLIKIDIGNYNWQSNRRFLIPKSQYSYRVSTQLDPIDSIMISAILYQFGKKIEEKRDVESEKRVFSYRFSPTVDGGLYKDNDAWKKFWKHSLSQAKKHKFVIYIDIADFYNQIYHHIVENQLISCGFPNEAKKSIISLLESCTQGVSRGIPIGPHFAHILAEMTLIPIDSGFKMRKYEYCRYSDDILIFCDRENDATKIIYEVANMLDKQQRLMMQKQKTRVFTLDEFEDKYLQMLNDNPISNDEREILAILSQKTSGNPYAKINIKDLDEEERSKFSEEALRNLVELYLEEQLPNYSRLRWFYRRLSQVGTDNAIEVTIENFERLIPAISDICHYFISAVSCSEKTIMHKTGNRIIELLNNEIVKINEFFQISLLSLFVTNNKLNHIDKLIDIYRTVPESLKRKIILASYIAGGESWIRDLKEEENKMELWNKRAYFIACSILPRDEKKYYLKRMKYKVHTDDIMTQLIIRWSLQQ</sequence>
<dbReference type="PANTHER" id="PTHR34047:SF8">
    <property type="entry name" value="PROTEIN YKFC"/>
    <property type="match status" value="1"/>
</dbReference>
<dbReference type="PROSITE" id="PS50878">
    <property type="entry name" value="RT_POL"/>
    <property type="match status" value="1"/>
</dbReference>
<dbReference type="RefSeq" id="WP_212696350.1">
    <property type="nucleotide sequence ID" value="NZ_CP058649.1"/>
</dbReference>
<keyword evidence="2" id="KW-0548">Nucleotidyltransferase</keyword>
<dbReference type="Proteomes" id="UP000683246">
    <property type="component" value="Chromosome"/>
</dbReference>